<organism evidence="1 2">
    <name type="scientific">Leucobacter massiliensis</name>
    <dbReference type="NCBI Taxonomy" id="1686285"/>
    <lineage>
        <taxon>Bacteria</taxon>
        <taxon>Bacillati</taxon>
        <taxon>Actinomycetota</taxon>
        <taxon>Actinomycetes</taxon>
        <taxon>Micrococcales</taxon>
        <taxon>Microbacteriaceae</taxon>
        <taxon>Leucobacter</taxon>
    </lineage>
</organism>
<dbReference type="Proteomes" id="UP000238650">
    <property type="component" value="Unassembled WGS sequence"/>
</dbReference>
<dbReference type="Pfam" id="PF13531">
    <property type="entry name" value="SBP_bac_11"/>
    <property type="match status" value="1"/>
</dbReference>
<name>A0A2S9QPY5_9MICO</name>
<accession>A0A2S9QPY5</accession>
<protein>
    <submittedName>
        <fullName evidence="1">Molybdenum ABC transporter substrate-binding protein</fullName>
    </submittedName>
</protein>
<dbReference type="PANTHER" id="PTHR30632">
    <property type="entry name" value="MOLYBDATE-BINDING PERIPLASMIC PROTEIN"/>
    <property type="match status" value="1"/>
</dbReference>
<dbReference type="GO" id="GO:0030973">
    <property type="term" value="F:molybdate ion binding"/>
    <property type="evidence" value="ECO:0007669"/>
    <property type="project" value="TreeGrafter"/>
</dbReference>
<dbReference type="SUPFAM" id="SSF53850">
    <property type="entry name" value="Periplasmic binding protein-like II"/>
    <property type="match status" value="1"/>
</dbReference>
<keyword evidence="2" id="KW-1185">Reference proteome</keyword>
<dbReference type="EMBL" id="MWZD01000015">
    <property type="protein sequence ID" value="PRI11647.1"/>
    <property type="molecule type" value="Genomic_DNA"/>
</dbReference>
<dbReference type="InterPro" id="IPR050682">
    <property type="entry name" value="ModA/WtpA"/>
</dbReference>
<dbReference type="AlphaFoldDB" id="A0A2S9QPY5"/>
<dbReference type="GO" id="GO:0015689">
    <property type="term" value="P:molybdate ion transport"/>
    <property type="evidence" value="ECO:0007669"/>
    <property type="project" value="TreeGrafter"/>
</dbReference>
<gene>
    <name evidence="1" type="ORF">B4915_05455</name>
</gene>
<evidence type="ECO:0000313" key="2">
    <source>
        <dbReference type="Proteomes" id="UP000238650"/>
    </source>
</evidence>
<sequence length="227" mass="23257">MATRQVLADLAEAAEAAGLPRLGIESVGGVDAARRVADGEAFDLVFLARGALEKLRAGAHVGAVTPLMRSQTAVAVPSRDDAPAVYEAGSVAFADAAALREALRGADRIGYSTGPSGVALVEMIERWGLAAELGERLVQARPGIPVARSLAEGEVDLGFQQLSELVGQPGVRILGVLPQDCAIDTVFSGAVAETAEDPEAAAEVLRFFASDRAAPLIAARSFGPAGS</sequence>
<comment type="caution">
    <text evidence="1">The sequence shown here is derived from an EMBL/GenBank/DDBJ whole genome shotgun (WGS) entry which is preliminary data.</text>
</comment>
<dbReference type="PANTHER" id="PTHR30632:SF11">
    <property type="entry name" value="BLR4797 PROTEIN"/>
    <property type="match status" value="1"/>
</dbReference>
<reference evidence="1 2" key="1">
    <citation type="journal article" date="2017" name="New Microbes New Infect">
        <title>Genome sequence of 'Leucobacter massiliensis' sp. nov. isolated from human pharynx after travel to the 2014 Hajj.</title>
        <authorList>
            <person name="Leangapichart T."/>
            <person name="Gautret P."/>
            <person name="Nguyen T.T."/>
            <person name="Armstrong N."/>
            <person name="Rolain J.M."/>
        </authorList>
    </citation>
    <scope>NUCLEOTIDE SEQUENCE [LARGE SCALE GENOMIC DNA]</scope>
    <source>
        <strain evidence="1 2">122RC15</strain>
    </source>
</reference>
<proteinExistence type="predicted"/>
<dbReference type="Gene3D" id="3.40.190.10">
    <property type="entry name" value="Periplasmic binding protein-like II"/>
    <property type="match status" value="2"/>
</dbReference>
<evidence type="ECO:0000313" key="1">
    <source>
        <dbReference type="EMBL" id="PRI11647.1"/>
    </source>
</evidence>